<dbReference type="InterPro" id="IPR045864">
    <property type="entry name" value="aa-tRNA-synth_II/BPL/LPL"/>
</dbReference>
<dbReference type="HAMAP" id="MF_00281">
    <property type="entry name" value="Phe_tRNA_synth_alpha1"/>
    <property type="match status" value="1"/>
</dbReference>
<accession>A0A1F7F1L3</accession>
<evidence type="ECO:0000256" key="10">
    <source>
        <dbReference type="ARBA" id="ARBA00022917"/>
    </source>
</evidence>
<evidence type="ECO:0000256" key="12">
    <source>
        <dbReference type="ARBA" id="ARBA00049255"/>
    </source>
</evidence>
<keyword evidence="7 13" id="KW-0547">Nucleotide-binding</keyword>
<comment type="subunit">
    <text evidence="3 13">Tetramer of two alpha and two beta subunits.</text>
</comment>
<evidence type="ECO:0000256" key="4">
    <source>
        <dbReference type="ARBA" id="ARBA00022490"/>
    </source>
</evidence>
<dbReference type="Gene3D" id="3.30.930.10">
    <property type="entry name" value="Bira Bifunctional Protein, Domain 2"/>
    <property type="match status" value="1"/>
</dbReference>
<evidence type="ECO:0000256" key="1">
    <source>
        <dbReference type="ARBA" id="ARBA00004496"/>
    </source>
</evidence>
<evidence type="ECO:0000256" key="2">
    <source>
        <dbReference type="ARBA" id="ARBA00010207"/>
    </source>
</evidence>
<evidence type="ECO:0000256" key="13">
    <source>
        <dbReference type="HAMAP-Rule" id="MF_00281"/>
    </source>
</evidence>
<sequence length="337" mass="37637">MSEKLETVRQQALAEIAAASAEGQLYQLKSRYTGKKSDLSAVLADLGALSIDEKRQIGGLANTVKTDVLQAIEDRLSQVVQSTAAASFDATAPGIPCVVGSQHPLTMVLDELKDVFGKMGFAVAEGPEVETDYYNFEALNTPKHHPARDMQDTFYVSDEVLLRTHTSPVQVRLMEKQKPPIRAIMPGRVYRNEEISARSYCLFHQMEGLYIDAHVTFADLKGTIDAFVRNYFGNSVKSKFRPSFFPFTEPSAEVDIQCFLCNSKGCPVCKRTGWLEIMGCGMVDPNVFNAVGINPDEWSGFAFGMGIERIAMLKYDVTDIRLFFENDLRFLEQFKHV</sequence>
<dbReference type="GO" id="GO:0005737">
    <property type="term" value="C:cytoplasm"/>
    <property type="evidence" value="ECO:0007669"/>
    <property type="project" value="UniProtKB-SubCell"/>
</dbReference>
<dbReference type="EMBL" id="MFYX01000146">
    <property type="protein sequence ID" value="OGK00511.1"/>
    <property type="molecule type" value="Genomic_DNA"/>
</dbReference>
<dbReference type="SUPFAM" id="SSF46589">
    <property type="entry name" value="tRNA-binding arm"/>
    <property type="match status" value="1"/>
</dbReference>
<comment type="subcellular location">
    <subcellularLocation>
        <location evidence="1 13">Cytoplasm</location>
    </subcellularLocation>
</comment>
<dbReference type="Pfam" id="PF02912">
    <property type="entry name" value="Phe_tRNA-synt_N"/>
    <property type="match status" value="1"/>
</dbReference>
<evidence type="ECO:0000256" key="5">
    <source>
        <dbReference type="ARBA" id="ARBA00022598"/>
    </source>
</evidence>
<evidence type="ECO:0000313" key="15">
    <source>
        <dbReference type="EMBL" id="OGK00511.1"/>
    </source>
</evidence>
<dbReference type="InterPro" id="IPR010978">
    <property type="entry name" value="tRNA-bd_arm"/>
</dbReference>
<evidence type="ECO:0000259" key="14">
    <source>
        <dbReference type="PROSITE" id="PS50862"/>
    </source>
</evidence>
<dbReference type="EC" id="6.1.1.20" evidence="13"/>
<protein>
    <recommendedName>
        <fullName evidence="13">Phenylalanine--tRNA ligase alpha subunit</fullName>
        <ecNumber evidence="13">6.1.1.20</ecNumber>
    </recommendedName>
    <alternativeName>
        <fullName evidence="13">Phenylalanyl-tRNA synthetase alpha subunit</fullName>
        <shortName evidence="13">PheRS</shortName>
    </alternativeName>
</protein>
<dbReference type="CDD" id="cd00496">
    <property type="entry name" value="PheRS_alpha_core"/>
    <property type="match status" value="1"/>
</dbReference>
<dbReference type="InterPro" id="IPR022911">
    <property type="entry name" value="Phe_tRNA_ligase_alpha1_bac"/>
</dbReference>
<dbReference type="InterPro" id="IPR002319">
    <property type="entry name" value="Phenylalanyl-tRNA_Synthase"/>
</dbReference>
<keyword evidence="9 13" id="KW-0460">Magnesium</keyword>
<evidence type="ECO:0000256" key="7">
    <source>
        <dbReference type="ARBA" id="ARBA00022741"/>
    </source>
</evidence>
<evidence type="ECO:0000256" key="8">
    <source>
        <dbReference type="ARBA" id="ARBA00022840"/>
    </source>
</evidence>
<reference evidence="15 16" key="1">
    <citation type="journal article" date="2016" name="Nat. Commun.">
        <title>Thousands of microbial genomes shed light on interconnected biogeochemical processes in an aquifer system.</title>
        <authorList>
            <person name="Anantharaman K."/>
            <person name="Brown C.T."/>
            <person name="Hug L.A."/>
            <person name="Sharon I."/>
            <person name="Castelle C.J."/>
            <person name="Probst A.J."/>
            <person name="Thomas B.C."/>
            <person name="Singh A."/>
            <person name="Wilkins M.J."/>
            <person name="Karaoz U."/>
            <person name="Brodie E.L."/>
            <person name="Williams K.H."/>
            <person name="Hubbard S.S."/>
            <person name="Banfield J.F."/>
        </authorList>
    </citation>
    <scope>NUCLEOTIDE SEQUENCE [LARGE SCALE GENOMIC DNA]</scope>
</reference>
<dbReference type="InterPro" id="IPR004529">
    <property type="entry name" value="Phe-tRNA-synth_IIc_asu"/>
</dbReference>
<dbReference type="PANTHER" id="PTHR11538">
    <property type="entry name" value="PHENYLALANYL-TRNA SYNTHETASE"/>
    <property type="match status" value="1"/>
</dbReference>
<comment type="caution">
    <text evidence="15">The sequence shown here is derived from an EMBL/GenBank/DDBJ whole genome shotgun (WGS) entry which is preliminary data.</text>
</comment>
<gene>
    <name evidence="13" type="primary">pheS</name>
    <name evidence="15" type="ORF">A2519_10440</name>
</gene>
<name>A0A1F7F1L3_UNCRA</name>
<dbReference type="Pfam" id="PF01409">
    <property type="entry name" value="tRNA-synt_2d"/>
    <property type="match status" value="1"/>
</dbReference>
<keyword evidence="4 13" id="KW-0963">Cytoplasm</keyword>
<keyword evidence="11 13" id="KW-0030">Aminoacyl-tRNA synthetase</keyword>
<organism evidence="15 16">
    <name type="scientific">Candidatus Raymondbacteria bacterium RIFOXYD12_FULL_49_13</name>
    <dbReference type="NCBI Taxonomy" id="1817890"/>
    <lineage>
        <taxon>Bacteria</taxon>
        <taxon>Raymondiibacteriota</taxon>
    </lineage>
</organism>
<evidence type="ECO:0000256" key="9">
    <source>
        <dbReference type="ARBA" id="ARBA00022842"/>
    </source>
</evidence>
<dbReference type="GO" id="GO:0004826">
    <property type="term" value="F:phenylalanine-tRNA ligase activity"/>
    <property type="evidence" value="ECO:0007669"/>
    <property type="project" value="UniProtKB-UniRule"/>
</dbReference>
<feature type="binding site" evidence="13">
    <location>
        <position position="249"/>
    </location>
    <ligand>
        <name>Mg(2+)</name>
        <dbReference type="ChEBI" id="CHEBI:18420"/>
        <note>shared with beta subunit</note>
    </ligand>
</feature>
<dbReference type="GO" id="GO:0006432">
    <property type="term" value="P:phenylalanyl-tRNA aminoacylation"/>
    <property type="evidence" value="ECO:0007669"/>
    <property type="project" value="UniProtKB-UniRule"/>
</dbReference>
<dbReference type="InterPro" id="IPR004188">
    <property type="entry name" value="Phe-tRNA_ligase_II_N"/>
</dbReference>
<keyword evidence="5 13" id="KW-0436">Ligase</keyword>
<dbReference type="GO" id="GO:0000287">
    <property type="term" value="F:magnesium ion binding"/>
    <property type="evidence" value="ECO:0007669"/>
    <property type="project" value="UniProtKB-UniRule"/>
</dbReference>
<comment type="catalytic activity">
    <reaction evidence="12 13">
        <text>tRNA(Phe) + L-phenylalanine + ATP = L-phenylalanyl-tRNA(Phe) + AMP + diphosphate + H(+)</text>
        <dbReference type="Rhea" id="RHEA:19413"/>
        <dbReference type="Rhea" id="RHEA-COMP:9668"/>
        <dbReference type="Rhea" id="RHEA-COMP:9699"/>
        <dbReference type="ChEBI" id="CHEBI:15378"/>
        <dbReference type="ChEBI" id="CHEBI:30616"/>
        <dbReference type="ChEBI" id="CHEBI:33019"/>
        <dbReference type="ChEBI" id="CHEBI:58095"/>
        <dbReference type="ChEBI" id="CHEBI:78442"/>
        <dbReference type="ChEBI" id="CHEBI:78531"/>
        <dbReference type="ChEBI" id="CHEBI:456215"/>
        <dbReference type="EC" id="6.1.1.20"/>
    </reaction>
</comment>
<dbReference type="NCBIfam" id="TIGR00468">
    <property type="entry name" value="pheS"/>
    <property type="match status" value="1"/>
</dbReference>
<proteinExistence type="inferred from homology"/>
<comment type="cofactor">
    <cofactor evidence="13">
        <name>Mg(2+)</name>
        <dbReference type="ChEBI" id="CHEBI:18420"/>
    </cofactor>
    <text evidence="13">Binds 2 magnesium ions per tetramer.</text>
</comment>
<comment type="similarity">
    <text evidence="2 13">Belongs to the class-II aminoacyl-tRNA synthetase family. Phe-tRNA synthetase alpha subunit type 1 subfamily.</text>
</comment>
<dbReference type="InterPro" id="IPR006195">
    <property type="entry name" value="aa-tRNA-synth_II"/>
</dbReference>
<dbReference type="AlphaFoldDB" id="A0A1F7F1L3"/>
<evidence type="ECO:0000313" key="16">
    <source>
        <dbReference type="Proteomes" id="UP000179243"/>
    </source>
</evidence>
<feature type="domain" description="Aminoacyl-transfer RNA synthetases class-II family profile" evidence="14">
    <location>
        <begin position="108"/>
        <end position="325"/>
    </location>
</feature>
<dbReference type="GO" id="GO:0000049">
    <property type="term" value="F:tRNA binding"/>
    <property type="evidence" value="ECO:0007669"/>
    <property type="project" value="InterPro"/>
</dbReference>
<dbReference type="FunFam" id="3.30.930.10:FF:000003">
    <property type="entry name" value="Phenylalanine--tRNA ligase alpha subunit"/>
    <property type="match status" value="1"/>
</dbReference>
<dbReference type="GO" id="GO:0005524">
    <property type="term" value="F:ATP binding"/>
    <property type="evidence" value="ECO:0007669"/>
    <property type="project" value="UniProtKB-UniRule"/>
</dbReference>
<dbReference type="SUPFAM" id="SSF55681">
    <property type="entry name" value="Class II aaRS and biotin synthetases"/>
    <property type="match status" value="1"/>
</dbReference>
<dbReference type="PROSITE" id="PS50862">
    <property type="entry name" value="AA_TRNA_LIGASE_II"/>
    <property type="match status" value="1"/>
</dbReference>
<dbReference type="PANTHER" id="PTHR11538:SF41">
    <property type="entry name" value="PHENYLALANINE--TRNA LIGASE, MITOCHONDRIAL"/>
    <property type="match status" value="1"/>
</dbReference>
<dbReference type="Proteomes" id="UP000179243">
    <property type="component" value="Unassembled WGS sequence"/>
</dbReference>
<keyword evidence="8 13" id="KW-0067">ATP-binding</keyword>
<keyword evidence="6 13" id="KW-0479">Metal-binding</keyword>
<evidence type="ECO:0000256" key="11">
    <source>
        <dbReference type="ARBA" id="ARBA00023146"/>
    </source>
</evidence>
<evidence type="ECO:0000256" key="3">
    <source>
        <dbReference type="ARBA" id="ARBA00011209"/>
    </source>
</evidence>
<evidence type="ECO:0000256" key="6">
    <source>
        <dbReference type="ARBA" id="ARBA00022723"/>
    </source>
</evidence>
<keyword evidence="10 13" id="KW-0648">Protein biosynthesis</keyword>